<comment type="catalytic activity">
    <reaction evidence="14 15">
        <text>tRNA(Phe) + L-phenylalanine + ATP = L-phenylalanyl-tRNA(Phe) + AMP + diphosphate + H(+)</text>
        <dbReference type="Rhea" id="RHEA:19413"/>
        <dbReference type="Rhea" id="RHEA-COMP:9668"/>
        <dbReference type="Rhea" id="RHEA-COMP:9699"/>
        <dbReference type="ChEBI" id="CHEBI:15378"/>
        <dbReference type="ChEBI" id="CHEBI:30616"/>
        <dbReference type="ChEBI" id="CHEBI:33019"/>
        <dbReference type="ChEBI" id="CHEBI:58095"/>
        <dbReference type="ChEBI" id="CHEBI:78442"/>
        <dbReference type="ChEBI" id="CHEBI:78531"/>
        <dbReference type="ChEBI" id="CHEBI:456215"/>
        <dbReference type="EC" id="6.1.1.20"/>
    </reaction>
</comment>
<proteinExistence type="inferred from homology"/>
<dbReference type="SUPFAM" id="SSF50249">
    <property type="entry name" value="Nucleic acid-binding proteins"/>
    <property type="match status" value="1"/>
</dbReference>
<evidence type="ECO:0000256" key="7">
    <source>
        <dbReference type="ARBA" id="ARBA00022723"/>
    </source>
</evidence>
<dbReference type="SMART" id="SM00873">
    <property type="entry name" value="B3_4"/>
    <property type="match status" value="1"/>
</dbReference>
<feature type="binding site" evidence="15">
    <location>
        <position position="499"/>
    </location>
    <ligand>
        <name>Mg(2+)</name>
        <dbReference type="ChEBI" id="CHEBI:18420"/>
        <note>shared with alpha subunit</note>
    </ligand>
</feature>
<dbReference type="Pfam" id="PF01588">
    <property type="entry name" value="tRNA_bind"/>
    <property type="match status" value="1"/>
</dbReference>
<dbReference type="PROSITE" id="PS50886">
    <property type="entry name" value="TRBD"/>
    <property type="match status" value="1"/>
</dbReference>
<dbReference type="CDD" id="cd02796">
    <property type="entry name" value="tRNA_bind_bactPheRS"/>
    <property type="match status" value="1"/>
</dbReference>
<dbReference type="InterPro" id="IPR033714">
    <property type="entry name" value="tRNA_bind_bactPheRS"/>
</dbReference>
<gene>
    <name evidence="15 21" type="primary">pheT</name>
    <name evidence="21" type="ORF">GCM10011380_15270</name>
</gene>
<dbReference type="Gene3D" id="3.30.70.380">
    <property type="entry name" value="Ferrodoxin-fold anticodon-binding domain"/>
    <property type="match status" value="1"/>
</dbReference>
<dbReference type="InterPro" id="IPR045864">
    <property type="entry name" value="aa-tRNA-synth_II/BPL/LPL"/>
</dbReference>
<dbReference type="Proteomes" id="UP000623067">
    <property type="component" value="Unassembled WGS sequence"/>
</dbReference>
<dbReference type="GO" id="GO:0000049">
    <property type="term" value="F:tRNA binding"/>
    <property type="evidence" value="ECO:0007669"/>
    <property type="project" value="UniProtKB-UniRule"/>
</dbReference>
<dbReference type="SUPFAM" id="SSF56037">
    <property type="entry name" value="PheT/TilS domain"/>
    <property type="match status" value="1"/>
</dbReference>
<dbReference type="NCBIfam" id="TIGR00472">
    <property type="entry name" value="pheT_bact"/>
    <property type="match status" value="1"/>
</dbReference>
<dbReference type="RefSeq" id="WP_188658153.1">
    <property type="nucleotide sequence ID" value="NZ_BMIH01000002.1"/>
</dbReference>
<dbReference type="GO" id="GO:0005524">
    <property type="term" value="F:ATP binding"/>
    <property type="evidence" value="ECO:0007669"/>
    <property type="project" value="UniProtKB-UniRule"/>
</dbReference>
<keyword evidence="9 15" id="KW-0067">ATP-binding</keyword>
<dbReference type="NCBIfam" id="NF045760">
    <property type="entry name" value="YtpR"/>
    <property type="match status" value="1"/>
</dbReference>
<evidence type="ECO:0000256" key="12">
    <source>
        <dbReference type="ARBA" id="ARBA00022917"/>
    </source>
</evidence>
<dbReference type="PROSITE" id="PS51447">
    <property type="entry name" value="FDX_ACB"/>
    <property type="match status" value="1"/>
</dbReference>
<dbReference type="GO" id="GO:0004826">
    <property type="term" value="F:phenylalanine-tRNA ligase activity"/>
    <property type="evidence" value="ECO:0007669"/>
    <property type="project" value="UniProtKB-UniRule"/>
</dbReference>
<dbReference type="InterPro" id="IPR005121">
    <property type="entry name" value="Fdx_antiC-bd"/>
</dbReference>
<dbReference type="GO" id="GO:0006432">
    <property type="term" value="P:phenylalanyl-tRNA aminoacylation"/>
    <property type="evidence" value="ECO:0007669"/>
    <property type="project" value="UniProtKB-UniRule"/>
</dbReference>
<feature type="region of interest" description="Disordered" evidence="17">
    <location>
        <begin position="205"/>
        <end position="248"/>
    </location>
</feature>
<dbReference type="Gene3D" id="3.50.40.10">
    <property type="entry name" value="Phenylalanyl-trna Synthetase, Chain B, domain 3"/>
    <property type="match status" value="1"/>
</dbReference>
<evidence type="ECO:0000259" key="18">
    <source>
        <dbReference type="PROSITE" id="PS50886"/>
    </source>
</evidence>
<name>A0A916T0V0_9SPHN</name>
<evidence type="ECO:0000256" key="9">
    <source>
        <dbReference type="ARBA" id="ARBA00022840"/>
    </source>
</evidence>
<evidence type="ECO:0000313" key="21">
    <source>
        <dbReference type="EMBL" id="GGB26668.1"/>
    </source>
</evidence>
<evidence type="ECO:0000256" key="4">
    <source>
        <dbReference type="ARBA" id="ARBA00022490"/>
    </source>
</evidence>
<accession>A0A916T0V0</accession>
<dbReference type="Gene3D" id="3.30.56.10">
    <property type="match status" value="2"/>
</dbReference>
<dbReference type="SMART" id="SM00896">
    <property type="entry name" value="FDX-ACB"/>
    <property type="match status" value="1"/>
</dbReference>
<evidence type="ECO:0000256" key="2">
    <source>
        <dbReference type="ARBA" id="ARBA00008653"/>
    </source>
</evidence>
<dbReference type="InterPro" id="IPR002547">
    <property type="entry name" value="tRNA-bd_dom"/>
</dbReference>
<evidence type="ECO:0000256" key="8">
    <source>
        <dbReference type="ARBA" id="ARBA00022741"/>
    </source>
</evidence>
<dbReference type="InterPro" id="IPR020825">
    <property type="entry name" value="Phe-tRNA_synthase-like_B3/B4"/>
</dbReference>
<comment type="caution">
    <text evidence="21">The sequence shown here is derived from an EMBL/GenBank/DDBJ whole genome shotgun (WGS) entry which is preliminary data.</text>
</comment>
<dbReference type="GO" id="GO:0009328">
    <property type="term" value="C:phenylalanine-tRNA ligase complex"/>
    <property type="evidence" value="ECO:0007669"/>
    <property type="project" value="TreeGrafter"/>
</dbReference>
<evidence type="ECO:0000256" key="11">
    <source>
        <dbReference type="ARBA" id="ARBA00022884"/>
    </source>
</evidence>
<dbReference type="SUPFAM" id="SSF54991">
    <property type="entry name" value="Anticodon-binding domain of PheRS"/>
    <property type="match status" value="1"/>
</dbReference>
<evidence type="ECO:0000256" key="14">
    <source>
        <dbReference type="ARBA" id="ARBA00049255"/>
    </source>
</evidence>
<dbReference type="SMART" id="SM00874">
    <property type="entry name" value="B5"/>
    <property type="match status" value="1"/>
</dbReference>
<comment type="subunit">
    <text evidence="3 15">Tetramer of two alpha and two beta subunits.</text>
</comment>
<dbReference type="InterPro" id="IPR045060">
    <property type="entry name" value="Phe-tRNA-ligase_IIc_bsu"/>
</dbReference>
<dbReference type="InterPro" id="IPR012340">
    <property type="entry name" value="NA-bd_OB-fold"/>
</dbReference>
<dbReference type="Pfam" id="PF03147">
    <property type="entry name" value="FDX-ACB"/>
    <property type="match status" value="1"/>
</dbReference>
<dbReference type="SUPFAM" id="SSF55681">
    <property type="entry name" value="Class II aaRS and biotin synthetases"/>
    <property type="match status" value="1"/>
</dbReference>
<evidence type="ECO:0000256" key="17">
    <source>
        <dbReference type="SAM" id="MobiDB-lite"/>
    </source>
</evidence>
<reference evidence="21" key="1">
    <citation type="journal article" date="2014" name="Int. J. Syst. Evol. Microbiol.">
        <title>Complete genome sequence of Corynebacterium casei LMG S-19264T (=DSM 44701T), isolated from a smear-ripened cheese.</title>
        <authorList>
            <consortium name="US DOE Joint Genome Institute (JGI-PGF)"/>
            <person name="Walter F."/>
            <person name="Albersmeier A."/>
            <person name="Kalinowski J."/>
            <person name="Ruckert C."/>
        </authorList>
    </citation>
    <scope>NUCLEOTIDE SEQUENCE</scope>
    <source>
        <strain evidence="21">CGMCC 1.15330</strain>
    </source>
</reference>
<dbReference type="HAMAP" id="MF_00283">
    <property type="entry name" value="Phe_tRNA_synth_beta1"/>
    <property type="match status" value="1"/>
</dbReference>
<keyword evidence="7 15" id="KW-0479">Metal-binding</keyword>
<evidence type="ECO:0000256" key="5">
    <source>
        <dbReference type="ARBA" id="ARBA00022555"/>
    </source>
</evidence>
<keyword evidence="6 15" id="KW-0436">Ligase</keyword>
<feature type="domain" description="TRNA-binding" evidence="18">
    <location>
        <begin position="39"/>
        <end position="148"/>
    </location>
</feature>
<dbReference type="PANTHER" id="PTHR10947">
    <property type="entry name" value="PHENYLALANYL-TRNA SYNTHETASE BETA CHAIN AND LEUCINE-RICH REPEAT-CONTAINING PROTEIN 47"/>
    <property type="match status" value="1"/>
</dbReference>
<dbReference type="FunFam" id="2.40.50.140:FF:000045">
    <property type="entry name" value="Phenylalanine--tRNA ligase beta subunit"/>
    <property type="match status" value="1"/>
</dbReference>
<dbReference type="InterPro" id="IPR004532">
    <property type="entry name" value="Phe-tRNA-ligase_IIc_bsu_bact"/>
</dbReference>
<keyword evidence="8 15" id="KW-0547">Nucleotide-binding</keyword>
<protein>
    <recommendedName>
        <fullName evidence="15">Phenylalanine--tRNA ligase beta subunit</fullName>
        <ecNumber evidence="15">6.1.1.20</ecNumber>
    </recommendedName>
    <alternativeName>
        <fullName evidence="15">Phenylalanyl-tRNA synthetase beta subunit</fullName>
        <shortName evidence="15">PheRS</shortName>
    </alternativeName>
</protein>
<evidence type="ECO:0000259" key="20">
    <source>
        <dbReference type="PROSITE" id="PS51483"/>
    </source>
</evidence>
<dbReference type="SUPFAM" id="SSF46955">
    <property type="entry name" value="Putative DNA-binding domain"/>
    <property type="match status" value="1"/>
</dbReference>
<feature type="binding site" evidence="15">
    <location>
        <position position="500"/>
    </location>
    <ligand>
        <name>Mg(2+)</name>
        <dbReference type="ChEBI" id="CHEBI:18420"/>
        <note>shared with alpha subunit</note>
    </ligand>
</feature>
<dbReference type="Pfam" id="PF03484">
    <property type="entry name" value="B5"/>
    <property type="match status" value="1"/>
</dbReference>
<dbReference type="InterPro" id="IPR041616">
    <property type="entry name" value="PheRS_beta_core"/>
</dbReference>
<dbReference type="PANTHER" id="PTHR10947:SF0">
    <property type="entry name" value="PHENYLALANINE--TRNA LIGASE BETA SUBUNIT"/>
    <property type="match status" value="1"/>
</dbReference>
<dbReference type="InterPro" id="IPR005146">
    <property type="entry name" value="B3/B4_tRNA-bd"/>
</dbReference>
<dbReference type="EC" id="6.1.1.20" evidence="15"/>
<comment type="similarity">
    <text evidence="2 15">Belongs to the phenylalanyl-tRNA synthetase beta subunit family. Type 1 subfamily.</text>
</comment>
<dbReference type="GO" id="GO:0000287">
    <property type="term" value="F:magnesium ion binding"/>
    <property type="evidence" value="ECO:0007669"/>
    <property type="project" value="UniProtKB-UniRule"/>
</dbReference>
<dbReference type="InterPro" id="IPR036690">
    <property type="entry name" value="Fdx_antiC-bd_sf"/>
</dbReference>
<evidence type="ECO:0000256" key="10">
    <source>
        <dbReference type="ARBA" id="ARBA00022842"/>
    </source>
</evidence>
<evidence type="ECO:0000313" key="22">
    <source>
        <dbReference type="Proteomes" id="UP000623067"/>
    </source>
</evidence>
<dbReference type="Pfam" id="PF03483">
    <property type="entry name" value="B3_4"/>
    <property type="match status" value="1"/>
</dbReference>
<keyword evidence="10 15" id="KW-0460">Magnesium</keyword>
<keyword evidence="13 15" id="KW-0030">Aminoacyl-tRNA synthetase</keyword>
<dbReference type="Gene3D" id="2.40.50.140">
    <property type="entry name" value="Nucleic acid-binding proteins"/>
    <property type="match status" value="1"/>
</dbReference>
<feature type="domain" description="FDX-ACB" evidence="19">
    <location>
        <begin position="737"/>
        <end position="825"/>
    </location>
</feature>
<dbReference type="PROSITE" id="PS51483">
    <property type="entry name" value="B5"/>
    <property type="match status" value="1"/>
</dbReference>
<comment type="subcellular location">
    <subcellularLocation>
        <location evidence="1 15">Cytoplasm</location>
    </subcellularLocation>
</comment>
<dbReference type="Gene3D" id="3.30.930.10">
    <property type="entry name" value="Bira Bifunctional Protein, Domain 2"/>
    <property type="match status" value="1"/>
</dbReference>
<evidence type="ECO:0000256" key="16">
    <source>
        <dbReference type="PROSITE-ProRule" id="PRU00209"/>
    </source>
</evidence>
<dbReference type="InterPro" id="IPR009061">
    <property type="entry name" value="DNA-bd_dom_put_sf"/>
</dbReference>
<dbReference type="Pfam" id="PF17759">
    <property type="entry name" value="tRNA_synthFbeta"/>
    <property type="match status" value="1"/>
</dbReference>
<dbReference type="AlphaFoldDB" id="A0A916T0V0"/>
<organism evidence="21 22">
    <name type="scientific">Sphingomonas metalli</name>
    <dbReference type="NCBI Taxonomy" id="1779358"/>
    <lineage>
        <taxon>Bacteria</taxon>
        <taxon>Pseudomonadati</taxon>
        <taxon>Pseudomonadota</taxon>
        <taxon>Alphaproteobacteria</taxon>
        <taxon>Sphingomonadales</taxon>
        <taxon>Sphingomonadaceae</taxon>
        <taxon>Sphingomonas</taxon>
    </lineage>
</organism>
<evidence type="ECO:0000256" key="15">
    <source>
        <dbReference type="HAMAP-Rule" id="MF_00283"/>
    </source>
</evidence>
<reference evidence="21" key="2">
    <citation type="submission" date="2020-09" db="EMBL/GenBank/DDBJ databases">
        <authorList>
            <person name="Sun Q."/>
            <person name="Zhou Y."/>
        </authorList>
    </citation>
    <scope>NUCLEOTIDE SEQUENCE</scope>
    <source>
        <strain evidence="21">CGMCC 1.15330</strain>
    </source>
</reference>
<keyword evidence="12 15" id="KW-0648">Protein biosynthesis</keyword>
<evidence type="ECO:0000256" key="6">
    <source>
        <dbReference type="ARBA" id="ARBA00022598"/>
    </source>
</evidence>
<comment type="cofactor">
    <cofactor evidence="15">
        <name>Mg(2+)</name>
        <dbReference type="ChEBI" id="CHEBI:18420"/>
    </cofactor>
    <text evidence="15">Binds 2 magnesium ions per tetramer.</text>
</comment>
<keyword evidence="5 16" id="KW-0820">tRNA-binding</keyword>
<keyword evidence="11 16" id="KW-0694">RNA-binding</keyword>
<evidence type="ECO:0000256" key="13">
    <source>
        <dbReference type="ARBA" id="ARBA00023146"/>
    </source>
</evidence>
<feature type="domain" description="B5" evidence="20">
    <location>
        <begin position="440"/>
        <end position="512"/>
    </location>
</feature>
<feature type="compositionally biased region" description="Basic and acidic residues" evidence="17">
    <location>
        <begin position="231"/>
        <end position="248"/>
    </location>
</feature>
<keyword evidence="4 15" id="KW-0963">Cytoplasm</keyword>
<dbReference type="EMBL" id="BMIH01000002">
    <property type="protein sequence ID" value="GGB26668.1"/>
    <property type="molecule type" value="Genomic_DNA"/>
</dbReference>
<feature type="binding site" evidence="15">
    <location>
        <position position="496"/>
    </location>
    <ligand>
        <name>Mg(2+)</name>
        <dbReference type="ChEBI" id="CHEBI:18420"/>
        <note>shared with alpha subunit</note>
    </ligand>
</feature>
<evidence type="ECO:0000259" key="19">
    <source>
        <dbReference type="PROSITE" id="PS51447"/>
    </source>
</evidence>
<evidence type="ECO:0000256" key="1">
    <source>
        <dbReference type="ARBA" id="ARBA00004496"/>
    </source>
</evidence>
<dbReference type="CDD" id="cd00769">
    <property type="entry name" value="PheRS_beta_core"/>
    <property type="match status" value="1"/>
</dbReference>
<sequence length="826" mass="86421">MKFTLSWLKAHLATDASLDGIVDALTRIGLEVEGVHNPGEALAAFRVARILTAERHPQADKLQVLSVDAGDGPLQVVCGAPNARAGLVGVFGAPGTYVPGADITLKVAAIRGVESNGMMCSARELQIGEGHDGIIELPESAPVGQSFADYAGLTDPVIDVSITPNRQDCMGVRGIARDLAAAGLGTLKPIAEAYPDGILSNSSVTPATAGGQTRDGSEGAAASASLNSRLRGNDGVEDVTGKSDAPDVRTETSACPAFYAQSVTGVTNGSAPDWMARRLTAIGQKPISALVDITNYVMIDLGRPLHVYDRAKLSGGLVARPARAGEEVVALNGKRYTLAEGMTVIADDVAVHDIGGIMGGEQSGVSEGTTDVLIECAYFEPEAIARTGQALALTSDARQRFERGVDPAFLDTGLAIATRLVLAICGGTPSAITRAGEPPLGTRSYAYDPVRAETLGGLAVAPERQRAILESLGFTVSDDWQVTPPSWRRDIDGTADIVEEVIRIEGIDKVEPVPLPRIPGVARPTATAEQRLERRVRRAAAARGLDEAVTWSFIAEAQAAPFGGGAFTLANPISEELKVMRPTLLAGLLSAAERNLRRGATGVRLFELGRRYLADGEHPTLGIVLAGDRTARGWRGGKATAFDPYDAKAEALALLAAAGAPVDNLQVMTEAGPAWHPGQSGTLRLGPKTILARFGMLHPALLKAFDLDGAVAAVELYLDALPAKRGSGFMRAPYAPPALQPVRRDFAFLVPQGLAADTLTRAIRGADKATIAGARVFDLFARDGETSMAVEVILLPGEKSFTEPELKAIADRIVAAAAKQGATLRG</sequence>
<feature type="binding site" evidence="15">
    <location>
        <position position="490"/>
    </location>
    <ligand>
        <name>Mg(2+)</name>
        <dbReference type="ChEBI" id="CHEBI:18420"/>
        <note>shared with alpha subunit</note>
    </ligand>
</feature>
<keyword evidence="22" id="KW-1185">Reference proteome</keyword>
<evidence type="ECO:0000256" key="3">
    <source>
        <dbReference type="ARBA" id="ARBA00011209"/>
    </source>
</evidence>
<dbReference type="InterPro" id="IPR005147">
    <property type="entry name" value="tRNA_synthase_B5-dom"/>
</dbReference>